<evidence type="ECO:0000313" key="2">
    <source>
        <dbReference type="Proteomes" id="UP000019103"/>
    </source>
</evidence>
<dbReference type="Proteomes" id="UP000019103">
    <property type="component" value="Unassembled WGS sequence"/>
</dbReference>
<sequence>MCTDKIFFSEEIKKTFSIISKYKNIFICLYLYCFKNKVQKCYVYMSTKLYYHTTKNYSNIT</sequence>
<reference evidence="1 2" key="2">
    <citation type="submission" date="2013-02" db="EMBL/GenBank/DDBJ databases">
        <title>The Genome Sequence of Plasmodium falciparum Palo Alto/Uganda.</title>
        <authorList>
            <consortium name="The Broad Institute Genome Sequencing Platform"/>
            <consortium name="The Broad Institute Genome Sequencing Center for Infectious Disease"/>
            <person name="Neafsey D."/>
            <person name="Cheeseman I."/>
            <person name="Volkman S."/>
            <person name="Adams J."/>
            <person name="Walker B."/>
            <person name="Young S.K."/>
            <person name="Zeng Q."/>
            <person name="Gargeya S."/>
            <person name="Fitzgerald M."/>
            <person name="Haas B."/>
            <person name="Abouelleil A."/>
            <person name="Alvarado L."/>
            <person name="Arachchi H.M."/>
            <person name="Berlin A.M."/>
            <person name="Chapman S.B."/>
            <person name="Dewar J."/>
            <person name="Goldberg J."/>
            <person name="Griggs A."/>
            <person name="Gujja S."/>
            <person name="Hansen M."/>
            <person name="Howarth C."/>
            <person name="Imamovic A."/>
            <person name="Larimer J."/>
            <person name="McCowan C."/>
            <person name="Murphy C."/>
            <person name="Neiman D."/>
            <person name="Pearson M."/>
            <person name="Priest M."/>
            <person name="Roberts A."/>
            <person name="Saif S."/>
            <person name="Shea T."/>
            <person name="Sisk P."/>
            <person name="Sykes S."/>
            <person name="Wortman J."/>
            <person name="Nusbaum C."/>
            <person name="Birren B."/>
        </authorList>
    </citation>
    <scope>NUCLEOTIDE SEQUENCE [LARGE SCALE GENOMIC DNA]</scope>
    <source>
        <strain evidence="1 2">Palo Alto/Uganda</strain>
    </source>
</reference>
<proteinExistence type="predicted"/>
<accession>W4J537</accession>
<organism evidence="1 2">
    <name type="scientific">Plasmodium falciparum (isolate Palo Alto / Uganda)</name>
    <dbReference type="NCBI Taxonomy" id="57270"/>
    <lineage>
        <taxon>Eukaryota</taxon>
        <taxon>Sar</taxon>
        <taxon>Alveolata</taxon>
        <taxon>Apicomplexa</taxon>
        <taxon>Aconoidasida</taxon>
        <taxon>Haemosporida</taxon>
        <taxon>Plasmodiidae</taxon>
        <taxon>Plasmodium</taxon>
        <taxon>Plasmodium (Laverania)</taxon>
    </lineage>
</organism>
<evidence type="ECO:0000313" key="1">
    <source>
        <dbReference type="EMBL" id="ETW56746.1"/>
    </source>
</evidence>
<dbReference type="AlphaFoldDB" id="W4J537"/>
<protein>
    <submittedName>
        <fullName evidence="1">Uncharacterized protein</fullName>
    </submittedName>
</protein>
<reference evidence="1 2" key="1">
    <citation type="submission" date="2013-02" db="EMBL/GenBank/DDBJ databases">
        <title>The Genome Annotation of Plasmodium falciparum Palo Alto/Uganda.</title>
        <authorList>
            <consortium name="The Broad Institute Genome Sequencing Platform"/>
            <consortium name="The Broad Institute Genome Sequencing Center for Infectious Disease"/>
            <person name="Neafsey D."/>
            <person name="Hoffman S."/>
            <person name="Volkman S."/>
            <person name="Rosenthal P."/>
            <person name="Walker B."/>
            <person name="Young S.K."/>
            <person name="Zeng Q."/>
            <person name="Gargeya S."/>
            <person name="Fitzgerald M."/>
            <person name="Haas B."/>
            <person name="Abouelleil A."/>
            <person name="Allen A.W."/>
            <person name="Alvarado L."/>
            <person name="Arachchi H.M."/>
            <person name="Berlin A.M."/>
            <person name="Chapman S.B."/>
            <person name="Gainer-Dewar J."/>
            <person name="Goldberg J."/>
            <person name="Griggs A."/>
            <person name="Gujja S."/>
            <person name="Hansen M."/>
            <person name="Howarth C."/>
            <person name="Imamovic A."/>
            <person name="Ireland A."/>
            <person name="Larimer J."/>
            <person name="McCowan C."/>
            <person name="Murphy C."/>
            <person name="Pearson M."/>
            <person name="Poon T.W."/>
            <person name="Priest M."/>
            <person name="Roberts A."/>
            <person name="Saif S."/>
            <person name="Shea T."/>
            <person name="Sisk P."/>
            <person name="Sykes S."/>
            <person name="Wortman J."/>
            <person name="Nusbaum C."/>
            <person name="Birren B."/>
        </authorList>
    </citation>
    <scope>NUCLEOTIDE SEQUENCE [LARGE SCALE GENOMIC DNA]</scope>
    <source>
        <strain evidence="1 2">Palo Alto/Uganda</strain>
    </source>
</reference>
<gene>
    <name evidence="1" type="ORF">PFUGPA_01212</name>
</gene>
<dbReference type="EMBL" id="KI927302">
    <property type="protein sequence ID" value="ETW56746.1"/>
    <property type="molecule type" value="Genomic_DNA"/>
</dbReference>
<name>W4J537_PLAFP</name>